<protein>
    <submittedName>
        <fullName evidence="1">Uncharacterized protein</fullName>
    </submittedName>
</protein>
<reference evidence="1 2" key="1">
    <citation type="submission" date="2024-01" db="EMBL/GenBank/DDBJ databases">
        <title>Genome assemblies of Stephania.</title>
        <authorList>
            <person name="Yang L."/>
        </authorList>
    </citation>
    <scope>NUCLEOTIDE SEQUENCE [LARGE SCALE GENOMIC DNA]</scope>
    <source>
        <strain evidence="1">QJT</strain>
        <tissue evidence="1">Leaf</tissue>
    </source>
</reference>
<proteinExistence type="predicted"/>
<sequence>MTCLHMWMRAQTFMDPAARPGRTQSRQSGLSCDTTWVTPIMGVCGSTDPKVHPKVYVALSLQSCKVNVSRGAGVLQYMEQAVFWLQQGWTIHMLCCQNKGAQRKRSLIDLMVNLYRLIQTNLGRLRAS</sequence>
<name>A0AAP0K3S8_9MAGN</name>
<keyword evidence="2" id="KW-1185">Reference proteome</keyword>
<evidence type="ECO:0000313" key="2">
    <source>
        <dbReference type="Proteomes" id="UP001417504"/>
    </source>
</evidence>
<dbReference type="Proteomes" id="UP001417504">
    <property type="component" value="Unassembled WGS sequence"/>
</dbReference>
<evidence type="ECO:0000313" key="1">
    <source>
        <dbReference type="EMBL" id="KAK9145441.1"/>
    </source>
</evidence>
<organism evidence="1 2">
    <name type="scientific">Stephania japonica</name>
    <dbReference type="NCBI Taxonomy" id="461633"/>
    <lineage>
        <taxon>Eukaryota</taxon>
        <taxon>Viridiplantae</taxon>
        <taxon>Streptophyta</taxon>
        <taxon>Embryophyta</taxon>
        <taxon>Tracheophyta</taxon>
        <taxon>Spermatophyta</taxon>
        <taxon>Magnoliopsida</taxon>
        <taxon>Ranunculales</taxon>
        <taxon>Menispermaceae</taxon>
        <taxon>Menispermoideae</taxon>
        <taxon>Cissampelideae</taxon>
        <taxon>Stephania</taxon>
    </lineage>
</organism>
<accession>A0AAP0K3S8</accession>
<dbReference type="EMBL" id="JBBNAE010000002">
    <property type="protein sequence ID" value="KAK9145441.1"/>
    <property type="molecule type" value="Genomic_DNA"/>
</dbReference>
<dbReference type="AlphaFoldDB" id="A0AAP0K3S8"/>
<gene>
    <name evidence="1" type="ORF">Sjap_005344</name>
</gene>
<comment type="caution">
    <text evidence="1">The sequence shown here is derived from an EMBL/GenBank/DDBJ whole genome shotgun (WGS) entry which is preliminary data.</text>
</comment>